<dbReference type="Pfam" id="PF01094">
    <property type="entry name" value="ANF_receptor"/>
    <property type="match status" value="1"/>
</dbReference>
<evidence type="ECO:0000256" key="6">
    <source>
        <dbReference type="SAM" id="Phobius"/>
    </source>
</evidence>
<evidence type="ECO:0000256" key="1">
    <source>
        <dbReference type="ARBA" id="ARBA00004370"/>
    </source>
</evidence>
<dbReference type="SUPFAM" id="SSF53822">
    <property type="entry name" value="Periplasmic binding protein-like I"/>
    <property type="match status" value="1"/>
</dbReference>
<dbReference type="AlphaFoldDB" id="A0A8X6XKR8"/>
<protein>
    <recommendedName>
        <fullName evidence="7">Receptor ligand binding region domain-containing protein</fullName>
    </recommendedName>
</protein>
<dbReference type="InterPro" id="IPR001828">
    <property type="entry name" value="ANF_lig-bd_rcpt"/>
</dbReference>
<dbReference type="EMBL" id="BMAV01009277">
    <property type="protein sequence ID" value="GFY53456.1"/>
    <property type="molecule type" value="Genomic_DNA"/>
</dbReference>
<keyword evidence="4 6" id="KW-0472">Membrane</keyword>
<keyword evidence="9" id="KW-1185">Reference proteome</keyword>
<evidence type="ECO:0000256" key="4">
    <source>
        <dbReference type="ARBA" id="ARBA00023136"/>
    </source>
</evidence>
<evidence type="ECO:0000256" key="5">
    <source>
        <dbReference type="ARBA" id="ARBA00023180"/>
    </source>
</evidence>
<dbReference type="InterPro" id="IPR028082">
    <property type="entry name" value="Peripla_BP_I"/>
</dbReference>
<proteinExistence type="predicted"/>
<dbReference type="InterPro" id="IPR038550">
    <property type="entry name" value="GPCR_3_9-Cys_sf"/>
</dbReference>
<feature type="transmembrane region" description="Helical" evidence="6">
    <location>
        <begin position="211"/>
        <end position="232"/>
    </location>
</feature>
<gene>
    <name evidence="8" type="ORF">TNIN_265301</name>
</gene>
<keyword evidence="5" id="KW-0325">Glycoprotein</keyword>
<keyword evidence="3 6" id="KW-1133">Transmembrane helix</keyword>
<dbReference type="Proteomes" id="UP000886998">
    <property type="component" value="Unassembled WGS sequence"/>
</dbReference>
<evidence type="ECO:0000313" key="8">
    <source>
        <dbReference type="EMBL" id="GFY53456.1"/>
    </source>
</evidence>
<accession>A0A8X6XKR8</accession>
<name>A0A8X6XKR8_9ARAC</name>
<dbReference type="GO" id="GO:0004930">
    <property type="term" value="F:G protein-coupled receptor activity"/>
    <property type="evidence" value="ECO:0007669"/>
    <property type="project" value="InterPro"/>
</dbReference>
<feature type="domain" description="Receptor ligand binding region" evidence="7">
    <location>
        <begin position="18"/>
        <end position="104"/>
    </location>
</feature>
<comment type="caution">
    <text evidence="8">The sequence shown here is derived from an EMBL/GenBank/DDBJ whole genome shotgun (WGS) entry which is preliminary data.</text>
</comment>
<dbReference type="OrthoDB" id="425344at2759"/>
<evidence type="ECO:0000313" key="9">
    <source>
        <dbReference type="Proteomes" id="UP000886998"/>
    </source>
</evidence>
<reference evidence="8" key="1">
    <citation type="submission" date="2020-08" db="EMBL/GenBank/DDBJ databases">
        <title>Multicomponent nature underlies the extraordinary mechanical properties of spider dragline silk.</title>
        <authorList>
            <person name="Kono N."/>
            <person name="Nakamura H."/>
            <person name="Mori M."/>
            <person name="Yoshida Y."/>
            <person name="Ohtoshi R."/>
            <person name="Malay A.D."/>
            <person name="Moran D.A.P."/>
            <person name="Tomita M."/>
            <person name="Numata K."/>
            <person name="Arakawa K."/>
        </authorList>
    </citation>
    <scope>NUCLEOTIDE SEQUENCE</scope>
</reference>
<evidence type="ECO:0000259" key="7">
    <source>
        <dbReference type="Pfam" id="PF01094"/>
    </source>
</evidence>
<organism evidence="8 9">
    <name type="scientific">Trichonephila inaurata madagascariensis</name>
    <dbReference type="NCBI Taxonomy" id="2747483"/>
    <lineage>
        <taxon>Eukaryota</taxon>
        <taxon>Metazoa</taxon>
        <taxon>Ecdysozoa</taxon>
        <taxon>Arthropoda</taxon>
        <taxon>Chelicerata</taxon>
        <taxon>Arachnida</taxon>
        <taxon>Araneae</taxon>
        <taxon>Araneomorphae</taxon>
        <taxon>Entelegynae</taxon>
        <taxon>Araneoidea</taxon>
        <taxon>Nephilidae</taxon>
        <taxon>Trichonephila</taxon>
        <taxon>Trichonephila inaurata</taxon>
    </lineage>
</organism>
<dbReference type="Gene3D" id="3.40.50.2300">
    <property type="match status" value="1"/>
</dbReference>
<dbReference type="Gene3D" id="2.10.50.30">
    <property type="entry name" value="GPCR, family 3, nine cysteines domain"/>
    <property type="match status" value="1"/>
</dbReference>
<comment type="subcellular location">
    <subcellularLocation>
        <location evidence="1">Membrane</location>
    </subcellularLocation>
</comment>
<dbReference type="GO" id="GO:0016020">
    <property type="term" value="C:membrane"/>
    <property type="evidence" value="ECO:0007669"/>
    <property type="project" value="UniProtKB-SubCell"/>
</dbReference>
<evidence type="ECO:0000256" key="2">
    <source>
        <dbReference type="ARBA" id="ARBA00022692"/>
    </source>
</evidence>
<sequence length="305" mass="34826">MLTPANIFATKVCDGSEMSTKEFEIEEEVQYASDSVWAFAYSIKAMHEDLCAGVPGVCSMMKPVNGTTLLSYLKKASFNGITGKNFKFNTNGYGPAQFEILQAKQETPGKYKWLYVDNFKKRALNSLYEDFCYQKNKHSHNVCNVPCKEGQMKKYDDIKCCWQCISCQKLQIVENETACVNCPFGYFPKGNYTHCEFNSFVYFYTVPKFPIMPILAIGMFLTTIVLMILVCFRDTPVMKAARASLGHALFGSFFESTEEDIFPIVLVKKTKIKEIITFEDYNYEPKYERLVKSSNYSVSWEGGIC</sequence>
<keyword evidence="2 6" id="KW-0812">Transmembrane</keyword>
<dbReference type="InterPro" id="IPR050726">
    <property type="entry name" value="mGluR"/>
</dbReference>
<evidence type="ECO:0000256" key="3">
    <source>
        <dbReference type="ARBA" id="ARBA00022989"/>
    </source>
</evidence>
<dbReference type="PANTHER" id="PTHR24060">
    <property type="entry name" value="METABOTROPIC GLUTAMATE RECEPTOR"/>
    <property type="match status" value="1"/>
</dbReference>